<keyword evidence="1" id="KW-0812">Transmembrane</keyword>
<proteinExistence type="predicted"/>
<evidence type="ECO:0000313" key="6">
    <source>
        <dbReference type="Proteomes" id="UP000229974"/>
    </source>
</evidence>
<keyword evidence="1" id="KW-0472">Membrane</keyword>
<dbReference type="Proteomes" id="UP000076205">
    <property type="component" value="Unassembled WGS sequence"/>
</dbReference>
<evidence type="ECO:0000313" key="5">
    <source>
        <dbReference type="Proteomes" id="UP000076205"/>
    </source>
</evidence>
<dbReference type="Proteomes" id="UP000476281">
    <property type="component" value="Unassembled WGS sequence"/>
</dbReference>
<dbReference type="KEGG" id="ehm:AB284_11835"/>
<protein>
    <submittedName>
        <fullName evidence="4">Uncharacterized protein</fullName>
    </submittedName>
</protein>
<evidence type="ECO:0000313" key="2">
    <source>
        <dbReference type="EMBL" id="CZW71162.1"/>
    </source>
</evidence>
<dbReference type="Proteomes" id="UP000229974">
    <property type="component" value="Unassembled WGS sequence"/>
</dbReference>
<reference evidence="2 5" key="1">
    <citation type="submission" date="2016-03" db="EMBL/GenBank/DDBJ databases">
        <authorList>
            <consortium name="Pathogen Informatics"/>
        </authorList>
    </citation>
    <scope>NUCLEOTIDE SEQUENCE [LARGE SCALE GENOMIC DNA]</scope>
    <source>
        <strain evidence="5">e1424</strain>
        <strain evidence="2">E1424</strain>
    </source>
</reference>
<organism evidence="4 6">
    <name type="scientific">Enterobacter hormaechei</name>
    <dbReference type="NCBI Taxonomy" id="158836"/>
    <lineage>
        <taxon>Bacteria</taxon>
        <taxon>Pseudomonadati</taxon>
        <taxon>Pseudomonadota</taxon>
        <taxon>Gammaproteobacteria</taxon>
        <taxon>Enterobacterales</taxon>
        <taxon>Enterobacteriaceae</taxon>
        <taxon>Enterobacter</taxon>
        <taxon>Enterobacter cloacae complex</taxon>
    </lineage>
</organism>
<dbReference type="STRING" id="299766.BFV68_13155"/>
<feature type="transmembrane region" description="Helical" evidence="1">
    <location>
        <begin position="86"/>
        <end position="102"/>
    </location>
</feature>
<evidence type="ECO:0000256" key="1">
    <source>
        <dbReference type="SAM" id="Phobius"/>
    </source>
</evidence>
<evidence type="ECO:0000313" key="4">
    <source>
        <dbReference type="EMBL" id="PJD89235.1"/>
    </source>
</evidence>
<dbReference type="EMBL" id="NEEW01000001">
    <property type="protein sequence ID" value="PJD89235.1"/>
    <property type="molecule type" value="Genomic_DNA"/>
</dbReference>
<reference evidence="3 7" key="3">
    <citation type="submission" date="2019-09" db="EMBL/GenBank/DDBJ databases">
        <title>Reversal of blaTEM antimicrobial resistance by CRISPR-Cas9 in clinical E. coli and other Enterobacteriaceae strains.</title>
        <authorList>
            <person name="Tagliaferri T."/>
            <person name="Guimaraes N."/>
            <person name="Pereira M."/>
            <person name="Felicori L."/>
            <person name="Horz H.-P."/>
            <person name="Santos S."/>
            <person name="Mendes T."/>
        </authorList>
    </citation>
    <scope>NUCLEOTIDE SEQUENCE [LARGE SCALE GENOMIC DNA]</scope>
    <source>
        <strain evidence="3 7">E2_blaTEM_MG</strain>
    </source>
</reference>
<dbReference type="OrthoDB" id="6612054at2"/>
<evidence type="ECO:0000313" key="7">
    <source>
        <dbReference type="Proteomes" id="UP000476281"/>
    </source>
</evidence>
<feature type="transmembrane region" description="Helical" evidence="1">
    <location>
        <begin position="45"/>
        <end position="66"/>
    </location>
</feature>
<accession>A0A2G5A1W9</accession>
<gene>
    <name evidence="4" type="ORF">B9Q30_01585</name>
    <name evidence="3" type="ORF">F9C29_02860</name>
    <name evidence="2" type="ORF">SAMEA2273352_00694</name>
</gene>
<sequence>MSQELEFSLHPPVWPAIVYFVVSVAIFFLLYLGKLKVNRLRKYPLFIAYMVFVIAVAAVQINIFANGYEFVRSFLHIDFDPYRYDSVYWGSLCFSIIYLLALPRNKF</sequence>
<dbReference type="RefSeq" id="WP_017384434.1">
    <property type="nucleotide sequence ID" value="NZ_AMGJ01000042.1"/>
</dbReference>
<evidence type="ECO:0000313" key="3">
    <source>
        <dbReference type="EMBL" id="KAB2529014.1"/>
    </source>
</evidence>
<reference evidence="4 6" key="2">
    <citation type="journal article" date="2017" name="J. Antimicrob. Chemother.">
        <title>Characterization of the population structure, drug resistance mechanisms and plasmids of the community-associated Enterobacter cloacae complex in China.</title>
        <authorList>
            <person name="Zhou K."/>
            <person name="Yu W."/>
            <person name="Cao X."/>
            <person name="Shen P."/>
            <person name="Lu H."/>
            <person name="Luo Q."/>
            <person name="Rossen J.W.A."/>
            <person name="Xiao Y."/>
        </authorList>
    </citation>
    <scope>NUCLEOTIDE SEQUENCE [LARGE SCALE GENOMIC DNA]</scope>
    <source>
        <strain evidence="4 6">ECC904</strain>
    </source>
</reference>
<feature type="transmembrane region" description="Helical" evidence="1">
    <location>
        <begin position="12"/>
        <end position="33"/>
    </location>
</feature>
<keyword evidence="1" id="KW-1133">Transmembrane helix</keyword>
<accession>A0A331Q3Z9</accession>
<dbReference type="EMBL" id="WBSZ01000033">
    <property type="protein sequence ID" value="KAB2529014.1"/>
    <property type="molecule type" value="Genomic_DNA"/>
</dbReference>
<comment type="caution">
    <text evidence="4">The sequence shown here is derived from an EMBL/GenBank/DDBJ whole genome shotgun (WGS) entry which is preliminary data.</text>
</comment>
<dbReference type="AlphaFoldDB" id="A0A2G5A1W9"/>
<dbReference type="EMBL" id="FJYW01000001">
    <property type="protein sequence ID" value="CZW71162.1"/>
    <property type="molecule type" value="Genomic_DNA"/>
</dbReference>
<name>A0A2G5A1W9_9ENTR</name>